<dbReference type="AlphaFoldDB" id="A0A2V1IR78"/>
<dbReference type="EMBL" id="PUBV01000017">
    <property type="protein sequence ID" value="PWB06936.1"/>
    <property type="molecule type" value="Genomic_DNA"/>
</dbReference>
<evidence type="ECO:0000313" key="3">
    <source>
        <dbReference type="EMBL" id="PWB06936.1"/>
    </source>
</evidence>
<comment type="caution">
    <text evidence="3">The sequence shown here is derived from an EMBL/GenBank/DDBJ whole genome shotgun (WGS) entry which is preliminary data.</text>
</comment>
<proteinExistence type="predicted"/>
<gene>
    <name evidence="3" type="ORF">C5O25_08540</name>
</gene>
<dbReference type="PANTHER" id="PTHR13696:SF52">
    <property type="entry name" value="PARA FAMILY PROTEIN CT_582"/>
    <property type="match status" value="1"/>
</dbReference>
<protein>
    <submittedName>
        <fullName evidence="3">ParA family protein</fullName>
    </submittedName>
</protein>
<feature type="compositionally biased region" description="Polar residues" evidence="1">
    <location>
        <begin position="266"/>
        <end position="280"/>
    </location>
</feature>
<keyword evidence="4" id="KW-1185">Reference proteome</keyword>
<dbReference type="Proteomes" id="UP000244925">
    <property type="component" value="Unassembled WGS sequence"/>
</dbReference>
<dbReference type="Pfam" id="PF01656">
    <property type="entry name" value="CbiA"/>
    <property type="match status" value="1"/>
</dbReference>
<dbReference type="Gene3D" id="3.40.50.300">
    <property type="entry name" value="P-loop containing nucleotide triphosphate hydrolases"/>
    <property type="match status" value="1"/>
</dbReference>
<feature type="domain" description="CobQ/CobB/MinD/ParA nucleotide binding" evidence="2">
    <location>
        <begin position="8"/>
        <end position="108"/>
    </location>
</feature>
<name>A0A2V1IR78_9BACT</name>
<reference evidence="4" key="1">
    <citation type="submission" date="2018-02" db="EMBL/GenBank/DDBJ databases">
        <authorList>
            <person name="Clavel T."/>
            <person name="Strowig T."/>
        </authorList>
    </citation>
    <scope>NUCLEOTIDE SEQUENCE [LARGE SCALE GENOMIC DNA]</scope>
    <source>
        <strain evidence="4">DSM 100764</strain>
    </source>
</reference>
<feature type="region of interest" description="Disordered" evidence="1">
    <location>
        <begin position="256"/>
        <end position="280"/>
    </location>
</feature>
<dbReference type="PANTHER" id="PTHR13696">
    <property type="entry name" value="P-LOOP CONTAINING NUCLEOSIDE TRIPHOSPHATE HYDROLASE"/>
    <property type="match status" value="1"/>
</dbReference>
<organism evidence="3 4">
    <name type="scientific">Paramuribaculum intestinale</name>
    <dbReference type="NCBI Taxonomy" id="2094151"/>
    <lineage>
        <taxon>Bacteria</taxon>
        <taxon>Pseudomonadati</taxon>
        <taxon>Bacteroidota</taxon>
        <taxon>Bacteroidia</taxon>
        <taxon>Bacteroidales</taxon>
        <taxon>Muribaculaceae</taxon>
        <taxon>Paramuribaculum</taxon>
    </lineage>
</organism>
<sequence>MIQFPVIVTFANQKGGVGKTTLCVLFAHYLVAKGVKVRILDCDRQMSVVRRRKADIDRYGEEAIQFLADPERVSNAEEVYDMVEKIFGNQDYEVTLIDTPGLVLNEPNKLILQNSDLIVTPFHYDKMTLSSTSTFIMCLDMMKRTLGQEMRARLYLIPNLHDGRIGTRSELMLWEEARDIFSRYGIVTPKISRVSSMERISTVMPLDQQLKLVTPAFDKLYLDIFGSLEQFRMSAKSTIEQKTTEKPVITEMIPELTDTDAPSDLNFETDNNTTTDGKPE</sequence>
<dbReference type="SUPFAM" id="SSF52540">
    <property type="entry name" value="P-loop containing nucleoside triphosphate hydrolases"/>
    <property type="match status" value="1"/>
</dbReference>
<dbReference type="InterPro" id="IPR027417">
    <property type="entry name" value="P-loop_NTPase"/>
</dbReference>
<evidence type="ECO:0000259" key="2">
    <source>
        <dbReference type="Pfam" id="PF01656"/>
    </source>
</evidence>
<dbReference type="InterPro" id="IPR050678">
    <property type="entry name" value="DNA_Partitioning_ATPase"/>
</dbReference>
<accession>A0A2V1IR78</accession>
<dbReference type="GeneID" id="93423521"/>
<dbReference type="CDD" id="cd02042">
    <property type="entry name" value="ParAB_family"/>
    <property type="match status" value="1"/>
</dbReference>
<evidence type="ECO:0000256" key="1">
    <source>
        <dbReference type="SAM" id="MobiDB-lite"/>
    </source>
</evidence>
<evidence type="ECO:0000313" key="4">
    <source>
        <dbReference type="Proteomes" id="UP000244925"/>
    </source>
</evidence>
<dbReference type="InterPro" id="IPR002586">
    <property type="entry name" value="CobQ/CobB/MinD/ParA_Nub-bd_dom"/>
</dbReference>
<dbReference type="RefSeq" id="WP_107036321.1">
    <property type="nucleotide sequence ID" value="NZ_CARBNI010000045.1"/>
</dbReference>